<evidence type="ECO:0000256" key="6">
    <source>
        <dbReference type="ARBA" id="ARBA00023136"/>
    </source>
</evidence>
<evidence type="ECO:0000256" key="4">
    <source>
        <dbReference type="ARBA" id="ARBA00022779"/>
    </source>
</evidence>
<gene>
    <name evidence="11" type="ORF">OS242_14050</name>
</gene>
<keyword evidence="4" id="KW-0283">Flagellar rotation</keyword>
<dbReference type="NCBIfam" id="NF006583">
    <property type="entry name" value="PRK09109.1"/>
    <property type="match status" value="1"/>
</dbReference>
<feature type="transmembrane region" description="Helical" evidence="8">
    <location>
        <begin position="148"/>
        <end position="170"/>
    </location>
</feature>
<dbReference type="Pfam" id="PF20560">
    <property type="entry name" value="MotA_N"/>
    <property type="match status" value="1"/>
</dbReference>
<dbReference type="Proteomes" id="UP001208017">
    <property type="component" value="Unassembled WGS sequence"/>
</dbReference>
<feature type="transmembrane region" description="Helical" evidence="8">
    <location>
        <begin position="182"/>
        <end position="203"/>
    </location>
</feature>
<evidence type="ECO:0000256" key="5">
    <source>
        <dbReference type="ARBA" id="ARBA00022989"/>
    </source>
</evidence>
<comment type="subcellular location">
    <subcellularLocation>
        <location evidence="1">Cell membrane</location>
        <topology evidence="1">Multi-pass membrane protein</topology>
    </subcellularLocation>
    <subcellularLocation>
        <location evidence="7">Membrane</location>
        <topology evidence="7">Multi-pass membrane protein</topology>
    </subcellularLocation>
</comment>
<evidence type="ECO:0000259" key="10">
    <source>
        <dbReference type="Pfam" id="PF20560"/>
    </source>
</evidence>
<keyword evidence="11" id="KW-0282">Flagellum</keyword>
<dbReference type="InterPro" id="IPR002898">
    <property type="entry name" value="MotA_ExbB_proton_chnl"/>
</dbReference>
<dbReference type="InterPro" id="IPR046786">
    <property type="entry name" value="MotA_N"/>
</dbReference>
<evidence type="ECO:0000259" key="9">
    <source>
        <dbReference type="Pfam" id="PF01618"/>
    </source>
</evidence>
<keyword evidence="12" id="KW-1185">Reference proteome</keyword>
<feature type="transmembrane region" description="Helical" evidence="8">
    <location>
        <begin position="31"/>
        <end position="51"/>
    </location>
</feature>
<dbReference type="InterPro" id="IPR047055">
    <property type="entry name" value="MotA-like"/>
</dbReference>
<evidence type="ECO:0000256" key="2">
    <source>
        <dbReference type="ARBA" id="ARBA00022475"/>
    </source>
</evidence>
<keyword evidence="7" id="KW-0653">Protein transport</keyword>
<reference evidence="11 12" key="1">
    <citation type="submission" date="2022-11" db="EMBL/GenBank/DDBJ databases">
        <title>Study of microbial diversity in lake waters.</title>
        <authorList>
            <person name="Zhang J."/>
        </authorList>
    </citation>
    <scope>NUCLEOTIDE SEQUENCE [LARGE SCALE GENOMIC DNA]</scope>
    <source>
        <strain evidence="11 12">DT12</strain>
    </source>
</reference>
<organism evidence="11 12">
    <name type="scientific">Tumebacillus lacus</name>
    <dbReference type="NCBI Taxonomy" id="2995335"/>
    <lineage>
        <taxon>Bacteria</taxon>
        <taxon>Bacillati</taxon>
        <taxon>Bacillota</taxon>
        <taxon>Bacilli</taxon>
        <taxon>Bacillales</taxon>
        <taxon>Alicyclobacillaceae</taxon>
        <taxon>Tumebacillus</taxon>
    </lineage>
</organism>
<keyword evidence="5 8" id="KW-1133">Transmembrane helix</keyword>
<evidence type="ECO:0000313" key="12">
    <source>
        <dbReference type="Proteomes" id="UP001208017"/>
    </source>
</evidence>
<comment type="similarity">
    <text evidence="7">Belongs to the exbB/tolQ family.</text>
</comment>
<keyword evidence="3 8" id="KW-0812">Transmembrane</keyword>
<keyword evidence="7" id="KW-0813">Transport</keyword>
<dbReference type="PANTHER" id="PTHR30433">
    <property type="entry name" value="CHEMOTAXIS PROTEIN MOTA"/>
    <property type="match status" value="1"/>
</dbReference>
<keyword evidence="6 8" id="KW-0472">Membrane</keyword>
<accession>A0ABT3X8I0</accession>
<dbReference type="EMBL" id="JAPMLT010000008">
    <property type="protein sequence ID" value="MCX7571069.1"/>
    <property type="molecule type" value="Genomic_DNA"/>
</dbReference>
<evidence type="ECO:0000313" key="11">
    <source>
        <dbReference type="EMBL" id="MCX7571069.1"/>
    </source>
</evidence>
<keyword evidence="11" id="KW-0966">Cell projection</keyword>
<evidence type="ECO:0000256" key="7">
    <source>
        <dbReference type="RuleBase" id="RU004057"/>
    </source>
</evidence>
<keyword evidence="2" id="KW-1003">Cell membrane</keyword>
<feature type="domain" description="MotA/TolQ/ExbB proton channel" evidence="9">
    <location>
        <begin position="101"/>
        <end position="217"/>
    </location>
</feature>
<comment type="caution">
    <text evidence="11">The sequence shown here is derived from an EMBL/GenBank/DDBJ whole genome shotgun (WGS) entry which is preliminary data.</text>
</comment>
<keyword evidence="11" id="KW-0969">Cilium</keyword>
<name>A0ABT3X8I0_9BACL</name>
<sequence length="265" mass="28031">MDRTTVIGLLLGLGALLLGFAAEGGHLAALLSPTAALIVFGGTFGAVVLSTPGEQLRQIPKALKIAFKPQTLDANETIDELVELSMVARREGVLALEDRVETNEDEFLRNGLRLVVDGVDSDLVRSILETELSFLEDRHEKAAQPFEAAGGYAPTMGIIGTVMGLVHVLGGLSNVDTLGPQIATAFIATLYGVASANVLYLPLAAKLKRRSKDEVIVRELMIEGVLSIQAGENPNILRHKLRAFLAPERRSAAAAGAGDTDGTQA</sequence>
<evidence type="ECO:0000256" key="8">
    <source>
        <dbReference type="SAM" id="Phobius"/>
    </source>
</evidence>
<dbReference type="PANTHER" id="PTHR30433:SF3">
    <property type="entry name" value="MOTILITY PROTEIN A"/>
    <property type="match status" value="1"/>
</dbReference>
<dbReference type="Pfam" id="PF01618">
    <property type="entry name" value="MotA_ExbB"/>
    <property type="match status" value="1"/>
</dbReference>
<evidence type="ECO:0000256" key="1">
    <source>
        <dbReference type="ARBA" id="ARBA00004651"/>
    </source>
</evidence>
<feature type="domain" description="Motility protein A N-terminal" evidence="10">
    <location>
        <begin position="6"/>
        <end position="87"/>
    </location>
</feature>
<proteinExistence type="inferred from homology"/>
<protein>
    <submittedName>
        <fullName evidence="11">Flagellar motor protein</fullName>
    </submittedName>
</protein>
<evidence type="ECO:0000256" key="3">
    <source>
        <dbReference type="ARBA" id="ARBA00022692"/>
    </source>
</evidence>
<dbReference type="RefSeq" id="WP_267152314.1">
    <property type="nucleotide sequence ID" value="NZ_JAPMLT010000008.1"/>
</dbReference>